<keyword evidence="1" id="KW-0812">Transmembrane</keyword>
<dbReference type="AlphaFoldDB" id="A0A1H1Q2Y2"/>
<keyword evidence="1" id="KW-1133">Transmembrane helix</keyword>
<reference evidence="2 3" key="1">
    <citation type="submission" date="2016-10" db="EMBL/GenBank/DDBJ databases">
        <authorList>
            <person name="de Groot N.N."/>
        </authorList>
    </citation>
    <scope>NUCLEOTIDE SEQUENCE [LARGE SCALE GENOMIC DNA]</scope>
    <source>
        <strain evidence="2 3">MP1X4</strain>
    </source>
</reference>
<dbReference type="Proteomes" id="UP000199679">
    <property type="component" value="Chromosome I"/>
</dbReference>
<name>A0A1H1Q2Y2_MUCMA</name>
<accession>A0A1H1Q2Y2</accession>
<protein>
    <submittedName>
        <fullName evidence="2">Uncharacterized protein</fullName>
    </submittedName>
</protein>
<sequence length="75" mass="8375">MENLIIFRIFLAFPLIGLLIPDTGLFLSDAKNHLSANHTIIELTLLTSIITCSVGISYFKRKINKDINNDSLISV</sequence>
<organism evidence="2 3">
    <name type="scientific">Mucilaginibacter mallensis</name>
    <dbReference type="NCBI Taxonomy" id="652787"/>
    <lineage>
        <taxon>Bacteria</taxon>
        <taxon>Pseudomonadati</taxon>
        <taxon>Bacteroidota</taxon>
        <taxon>Sphingobacteriia</taxon>
        <taxon>Sphingobacteriales</taxon>
        <taxon>Sphingobacteriaceae</taxon>
        <taxon>Mucilaginibacter</taxon>
    </lineage>
</organism>
<gene>
    <name evidence="2" type="ORF">SAMN05216490_0677</name>
</gene>
<dbReference type="EMBL" id="LT629740">
    <property type="protein sequence ID" value="SDS17607.1"/>
    <property type="molecule type" value="Genomic_DNA"/>
</dbReference>
<evidence type="ECO:0000313" key="2">
    <source>
        <dbReference type="EMBL" id="SDS17607.1"/>
    </source>
</evidence>
<dbReference type="STRING" id="652787.SAMN05216490_0677"/>
<feature type="transmembrane region" description="Helical" evidence="1">
    <location>
        <begin position="39"/>
        <end position="59"/>
    </location>
</feature>
<keyword evidence="1" id="KW-0472">Membrane</keyword>
<feature type="transmembrane region" description="Helical" evidence="1">
    <location>
        <begin position="7"/>
        <end position="27"/>
    </location>
</feature>
<proteinExistence type="predicted"/>
<evidence type="ECO:0000256" key="1">
    <source>
        <dbReference type="SAM" id="Phobius"/>
    </source>
</evidence>
<keyword evidence="3" id="KW-1185">Reference proteome</keyword>
<evidence type="ECO:0000313" key="3">
    <source>
        <dbReference type="Proteomes" id="UP000199679"/>
    </source>
</evidence>